<feature type="transmembrane region" description="Helical" evidence="6">
    <location>
        <begin position="105"/>
        <end position="128"/>
    </location>
</feature>
<keyword evidence="8" id="KW-1185">Reference proteome</keyword>
<proteinExistence type="predicted"/>
<feature type="transmembrane region" description="Helical" evidence="6">
    <location>
        <begin position="286"/>
        <end position="305"/>
    </location>
</feature>
<comment type="subcellular location">
    <subcellularLocation>
        <location evidence="1">Cell membrane</location>
        <topology evidence="1">Multi-pass membrane protein</topology>
    </subcellularLocation>
</comment>
<evidence type="ECO:0000256" key="3">
    <source>
        <dbReference type="ARBA" id="ARBA00022692"/>
    </source>
</evidence>
<dbReference type="CDD" id="cd06173">
    <property type="entry name" value="MFS_MefA_like"/>
    <property type="match status" value="1"/>
</dbReference>
<evidence type="ECO:0000256" key="1">
    <source>
        <dbReference type="ARBA" id="ARBA00004651"/>
    </source>
</evidence>
<keyword evidence="2" id="KW-1003">Cell membrane</keyword>
<evidence type="ECO:0000256" key="5">
    <source>
        <dbReference type="ARBA" id="ARBA00023136"/>
    </source>
</evidence>
<keyword evidence="4 6" id="KW-1133">Transmembrane helix</keyword>
<dbReference type="SUPFAM" id="SSF103473">
    <property type="entry name" value="MFS general substrate transporter"/>
    <property type="match status" value="1"/>
</dbReference>
<dbReference type="InterPro" id="IPR011701">
    <property type="entry name" value="MFS"/>
</dbReference>
<dbReference type="EMBL" id="QWLB01000001">
    <property type="protein sequence ID" value="RIH93926.1"/>
    <property type="molecule type" value="Genomic_DNA"/>
</dbReference>
<evidence type="ECO:0000256" key="4">
    <source>
        <dbReference type="ARBA" id="ARBA00022989"/>
    </source>
</evidence>
<dbReference type="Proteomes" id="UP000266178">
    <property type="component" value="Unassembled WGS sequence"/>
</dbReference>
<dbReference type="PRINTS" id="PR01988">
    <property type="entry name" value="EXPORTERBACE"/>
</dbReference>
<gene>
    <name evidence="7" type="ORF">Mgrana_00012</name>
</gene>
<comment type="caution">
    <text evidence="7">The sequence shown here is derived from an EMBL/GenBank/DDBJ whole genome shotgun (WGS) entry which is preliminary data.</text>
</comment>
<evidence type="ECO:0000256" key="6">
    <source>
        <dbReference type="SAM" id="Phobius"/>
    </source>
</evidence>
<dbReference type="PANTHER" id="PTHR23513">
    <property type="entry name" value="INTEGRAL MEMBRANE EFFLUX PROTEIN-RELATED"/>
    <property type="match status" value="1"/>
</dbReference>
<sequence length="412" mass="43324">MRLFKAIDANLFRLVWGQGAATFSDNILGMALPLLAALILHASPAQMGLLATVEMLPWLLVTLFAGVWIDQGSPQRVLVYSAVLRGVLLLSIPLGVWAGWFSFPWLVGVTLLIGILQVFFDLAVNAFVASAVDRNKLVGANSQIESSRMVARVGAPGLGGVLVQTLGGPLTILINAVLDFVAALLLQRIPAREGPRMQNRKLIWGEIGAGLKAVLYDPYLRPLVFSTTNYNLHVGILTGIKVLFLVRELHVPPVWIGLILGAQSAGGLLGATLAPRVSARLGLGRTAILGMLLAAMAAFVAPLVYAPPLIAAGLIAAAGFAGAVAIVVCNVNVVSLRQARTAPQMQGRVAATSRFISFGLGSLGGLLGGLLAEALGLRVGMLIAALIATTAFGWLYFSPVREVRKLPTPTEG</sequence>
<dbReference type="OrthoDB" id="9763297at2"/>
<reference evidence="7 8" key="1">
    <citation type="submission" date="2018-08" db="EMBL/GenBank/DDBJ databases">
        <title>Meiothermus granaticius genome AF-68 sequencing project.</title>
        <authorList>
            <person name="Da Costa M.S."/>
            <person name="Albuquerque L."/>
            <person name="Raposo P."/>
            <person name="Froufe H.J.C."/>
            <person name="Barroso C.S."/>
            <person name="Egas C."/>
        </authorList>
    </citation>
    <scope>NUCLEOTIDE SEQUENCE [LARGE SCALE GENOMIC DNA]</scope>
    <source>
        <strain evidence="7 8">AF-68</strain>
    </source>
</reference>
<keyword evidence="5 6" id="KW-0472">Membrane</keyword>
<evidence type="ECO:0000256" key="2">
    <source>
        <dbReference type="ARBA" id="ARBA00022475"/>
    </source>
</evidence>
<accession>A0A399FDN9</accession>
<evidence type="ECO:0000313" key="8">
    <source>
        <dbReference type="Proteomes" id="UP000266178"/>
    </source>
</evidence>
<dbReference type="InterPro" id="IPR022324">
    <property type="entry name" value="Bacilysin_exporter_BacE_put"/>
</dbReference>
<protein>
    <submittedName>
        <fullName evidence="7">H+ Antiporter protein</fullName>
    </submittedName>
</protein>
<keyword evidence="3 6" id="KW-0812">Transmembrane</keyword>
<dbReference type="RefSeq" id="WP_119355561.1">
    <property type="nucleotide sequence ID" value="NZ_BJXM01000015.1"/>
</dbReference>
<dbReference type="Gene3D" id="1.20.1250.20">
    <property type="entry name" value="MFS general substrate transporter like domains"/>
    <property type="match status" value="1"/>
</dbReference>
<dbReference type="GO" id="GO:0005886">
    <property type="term" value="C:plasma membrane"/>
    <property type="evidence" value="ECO:0007669"/>
    <property type="project" value="UniProtKB-SubCell"/>
</dbReference>
<feature type="transmembrane region" description="Helical" evidence="6">
    <location>
        <begin position="355"/>
        <end position="372"/>
    </location>
</feature>
<feature type="transmembrane region" description="Helical" evidence="6">
    <location>
        <begin position="253"/>
        <end position="274"/>
    </location>
</feature>
<feature type="transmembrane region" description="Helical" evidence="6">
    <location>
        <begin position="311"/>
        <end position="334"/>
    </location>
</feature>
<feature type="transmembrane region" description="Helical" evidence="6">
    <location>
        <begin position="20"/>
        <end position="42"/>
    </location>
</feature>
<dbReference type="InterPro" id="IPR036259">
    <property type="entry name" value="MFS_trans_sf"/>
</dbReference>
<name>A0A399FDN9_9DEIN</name>
<dbReference type="Pfam" id="PF07690">
    <property type="entry name" value="MFS_1"/>
    <property type="match status" value="2"/>
</dbReference>
<feature type="transmembrane region" description="Helical" evidence="6">
    <location>
        <begin position="77"/>
        <end position="99"/>
    </location>
</feature>
<organism evidence="7 8">
    <name type="scientific">Meiothermus granaticius NBRC 107808</name>
    <dbReference type="NCBI Taxonomy" id="1227551"/>
    <lineage>
        <taxon>Bacteria</taxon>
        <taxon>Thermotogati</taxon>
        <taxon>Deinococcota</taxon>
        <taxon>Deinococci</taxon>
        <taxon>Thermales</taxon>
        <taxon>Thermaceae</taxon>
        <taxon>Meiothermus</taxon>
    </lineage>
</organism>
<feature type="transmembrane region" description="Helical" evidence="6">
    <location>
        <begin position="48"/>
        <end position="70"/>
    </location>
</feature>
<feature type="transmembrane region" description="Helical" evidence="6">
    <location>
        <begin position="378"/>
        <end position="397"/>
    </location>
</feature>
<dbReference type="AlphaFoldDB" id="A0A399FDN9"/>
<evidence type="ECO:0000313" key="7">
    <source>
        <dbReference type="EMBL" id="RIH93926.1"/>
    </source>
</evidence>
<dbReference type="GO" id="GO:0022857">
    <property type="term" value="F:transmembrane transporter activity"/>
    <property type="evidence" value="ECO:0007669"/>
    <property type="project" value="InterPro"/>
</dbReference>
<dbReference type="PANTHER" id="PTHR23513:SF6">
    <property type="entry name" value="MAJOR FACILITATOR SUPERFAMILY ASSOCIATED DOMAIN-CONTAINING PROTEIN"/>
    <property type="match status" value="1"/>
</dbReference>